<evidence type="ECO:0000256" key="1">
    <source>
        <dbReference type="ARBA" id="ARBA00001933"/>
    </source>
</evidence>
<dbReference type="EC" id="2.8.1.7" evidence="3"/>
<dbReference type="InterPro" id="IPR016454">
    <property type="entry name" value="Cysteine_dSase"/>
</dbReference>
<dbReference type="SUPFAM" id="SSF53383">
    <property type="entry name" value="PLP-dependent transferases"/>
    <property type="match status" value="1"/>
</dbReference>
<feature type="domain" description="Aminotransferase class V" evidence="6">
    <location>
        <begin position="2"/>
        <end position="370"/>
    </location>
</feature>
<evidence type="ECO:0000256" key="2">
    <source>
        <dbReference type="ARBA" id="ARBA00010447"/>
    </source>
</evidence>
<name>A0ABN1GC08_9BACI</name>
<accession>A0ABN1GC08</accession>
<evidence type="ECO:0000256" key="3">
    <source>
        <dbReference type="ARBA" id="ARBA00012239"/>
    </source>
</evidence>
<comment type="cofactor">
    <cofactor evidence="1">
        <name>pyridoxal 5'-phosphate</name>
        <dbReference type="ChEBI" id="CHEBI:597326"/>
    </cofactor>
</comment>
<evidence type="ECO:0000256" key="5">
    <source>
        <dbReference type="ARBA" id="ARBA00050776"/>
    </source>
</evidence>
<dbReference type="InterPro" id="IPR015421">
    <property type="entry name" value="PyrdxlP-dep_Trfase_major"/>
</dbReference>
<dbReference type="PANTHER" id="PTHR43586">
    <property type="entry name" value="CYSTEINE DESULFURASE"/>
    <property type="match status" value="1"/>
</dbReference>
<organism evidence="7 8">
    <name type="scientific">Virgibacillus siamensis</name>
    <dbReference type="NCBI Taxonomy" id="480071"/>
    <lineage>
        <taxon>Bacteria</taxon>
        <taxon>Bacillati</taxon>
        <taxon>Bacillota</taxon>
        <taxon>Bacilli</taxon>
        <taxon>Bacillales</taxon>
        <taxon>Bacillaceae</taxon>
        <taxon>Virgibacillus</taxon>
    </lineage>
</organism>
<evidence type="ECO:0000259" key="6">
    <source>
        <dbReference type="Pfam" id="PF00266"/>
    </source>
</evidence>
<evidence type="ECO:0000256" key="4">
    <source>
        <dbReference type="ARBA" id="ARBA00022898"/>
    </source>
</evidence>
<dbReference type="RefSeq" id="WP_343814134.1">
    <property type="nucleotide sequence ID" value="NZ_BAAADS010000018.1"/>
</dbReference>
<dbReference type="Gene3D" id="3.40.640.10">
    <property type="entry name" value="Type I PLP-dependent aspartate aminotransferase-like (Major domain)"/>
    <property type="match status" value="1"/>
</dbReference>
<gene>
    <name evidence="7" type="ORF">GCM10009001_27110</name>
</gene>
<dbReference type="GO" id="GO:0008483">
    <property type="term" value="F:transaminase activity"/>
    <property type="evidence" value="ECO:0007669"/>
    <property type="project" value="UniProtKB-KW"/>
</dbReference>
<dbReference type="Pfam" id="PF00266">
    <property type="entry name" value="Aminotran_5"/>
    <property type="match status" value="1"/>
</dbReference>
<keyword evidence="8" id="KW-1185">Reference proteome</keyword>
<comment type="catalytic activity">
    <reaction evidence="5">
        <text>(sulfur carrier)-H + L-cysteine = (sulfur carrier)-SH + L-alanine</text>
        <dbReference type="Rhea" id="RHEA:43892"/>
        <dbReference type="Rhea" id="RHEA-COMP:14737"/>
        <dbReference type="Rhea" id="RHEA-COMP:14739"/>
        <dbReference type="ChEBI" id="CHEBI:29917"/>
        <dbReference type="ChEBI" id="CHEBI:35235"/>
        <dbReference type="ChEBI" id="CHEBI:57972"/>
        <dbReference type="ChEBI" id="CHEBI:64428"/>
        <dbReference type="EC" id="2.8.1.7"/>
    </reaction>
</comment>
<dbReference type="InterPro" id="IPR015422">
    <property type="entry name" value="PyrdxlP-dep_Trfase_small"/>
</dbReference>
<dbReference type="PANTHER" id="PTHR43586:SF4">
    <property type="entry name" value="ISOPENICILLIN N EPIMERASE"/>
    <property type="match status" value="1"/>
</dbReference>
<comment type="caution">
    <text evidence="7">The sequence shown here is derived from an EMBL/GenBank/DDBJ whole genome shotgun (WGS) entry which is preliminary data.</text>
</comment>
<dbReference type="Proteomes" id="UP001500866">
    <property type="component" value="Unassembled WGS sequence"/>
</dbReference>
<evidence type="ECO:0000313" key="7">
    <source>
        <dbReference type="EMBL" id="GAA0608340.1"/>
    </source>
</evidence>
<dbReference type="EMBL" id="BAAADS010000018">
    <property type="protein sequence ID" value="GAA0608340.1"/>
    <property type="molecule type" value="Genomic_DNA"/>
</dbReference>
<evidence type="ECO:0000313" key="8">
    <source>
        <dbReference type="Proteomes" id="UP001500866"/>
    </source>
</evidence>
<proteinExistence type="inferred from homology"/>
<keyword evidence="4" id="KW-0663">Pyridoxal phosphate</keyword>
<protein>
    <recommendedName>
        <fullName evidence="3">cysteine desulfurase</fullName>
        <ecNumber evidence="3">2.8.1.7</ecNumber>
    </recommendedName>
</protein>
<keyword evidence="7" id="KW-0808">Transferase</keyword>
<keyword evidence="7" id="KW-0032">Aminotransferase</keyword>
<sequence>MIYFDQAASSFPKPPEVGEAMMYALNEAGANPGRGSHKLARRAANLIQETRERASYIFGCTDPKKALFYPNATAALNQAIKGFPLKTGDHVIASSFEHNSIRRPLEYVKKQKGIDVTYVKWEDDSDQFIHNVKKAMTADTKLIVMTHASNVTGAILPIEEVTKLAHDNSISTLIDGSQTAGHTEINMKEQDIDMLAFPGHKGLLGPQGTGMLLVNGEIQLEPIHHGGTGAHSESIDQPEQWPERYESGTLNTPGIAGFNAALKQVEKRQNGNVPRETLLAKQLVTGLKSLPGITCYGPDEHQPRVPITAFNVRNVSSQEVAMILDSHYDIAVRAGLHCSPLGHESLDTTEQGVVRASLGIYNTEAEVRAFLEAIKEIGSAYEQI</sequence>
<dbReference type="InterPro" id="IPR010969">
    <property type="entry name" value="Cys_dSase-rel_unknwn_funct"/>
</dbReference>
<dbReference type="InterPro" id="IPR000192">
    <property type="entry name" value="Aminotrans_V_dom"/>
</dbReference>
<dbReference type="Gene3D" id="3.90.1150.10">
    <property type="entry name" value="Aspartate Aminotransferase, domain 1"/>
    <property type="match status" value="1"/>
</dbReference>
<comment type="similarity">
    <text evidence="2">Belongs to the class-V pyridoxal-phosphate-dependent aminotransferase family. Csd subfamily.</text>
</comment>
<dbReference type="NCBIfam" id="TIGR01977">
    <property type="entry name" value="am_tr_V_EF2568"/>
    <property type="match status" value="1"/>
</dbReference>
<reference evidence="7 8" key="1">
    <citation type="journal article" date="2019" name="Int. J. Syst. Evol. Microbiol.">
        <title>The Global Catalogue of Microorganisms (GCM) 10K type strain sequencing project: providing services to taxonomists for standard genome sequencing and annotation.</title>
        <authorList>
            <consortium name="The Broad Institute Genomics Platform"/>
            <consortium name="The Broad Institute Genome Sequencing Center for Infectious Disease"/>
            <person name="Wu L."/>
            <person name="Ma J."/>
        </authorList>
    </citation>
    <scope>NUCLEOTIDE SEQUENCE [LARGE SCALE GENOMIC DNA]</scope>
    <source>
        <strain evidence="7 8">JCM 15395</strain>
    </source>
</reference>
<dbReference type="InterPro" id="IPR015424">
    <property type="entry name" value="PyrdxlP-dep_Trfase"/>
</dbReference>
<dbReference type="PIRSF" id="PIRSF005572">
    <property type="entry name" value="NifS"/>
    <property type="match status" value="1"/>
</dbReference>